<reference evidence="3 4" key="1">
    <citation type="submission" date="2017-03" db="EMBL/GenBank/DDBJ databases">
        <authorList>
            <person name="Afonso C.L."/>
            <person name="Miller P.J."/>
            <person name="Scott M.A."/>
            <person name="Spackman E."/>
            <person name="Goraichik I."/>
            <person name="Dimitrov K.M."/>
            <person name="Suarez D.L."/>
            <person name="Swayne D.E."/>
        </authorList>
    </citation>
    <scope>NUCLEOTIDE SEQUENCE [LARGE SCALE GENOMIC DNA]</scope>
    <source>
        <strain evidence="3 4">CECT 7023</strain>
    </source>
</reference>
<gene>
    <name evidence="3" type="ORF">ROA7023_03288</name>
</gene>
<evidence type="ECO:0000256" key="1">
    <source>
        <dbReference type="SAM" id="Phobius"/>
    </source>
</evidence>
<dbReference type="RefSeq" id="WP_085880085.1">
    <property type="nucleotide sequence ID" value="NZ_FWFZ01000020.1"/>
</dbReference>
<feature type="transmembrane region" description="Helical" evidence="1">
    <location>
        <begin position="52"/>
        <end position="73"/>
    </location>
</feature>
<name>A0A1Y5TTY9_9RHOB</name>
<protein>
    <recommendedName>
        <fullName evidence="5">Integral membrane protein</fullName>
    </recommendedName>
</protein>
<evidence type="ECO:0000313" key="4">
    <source>
        <dbReference type="Proteomes" id="UP000193900"/>
    </source>
</evidence>
<evidence type="ECO:0008006" key="5">
    <source>
        <dbReference type="Google" id="ProtNLM"/>
    </source>
</evidence>
<feature type="transmembrane region" description="Helical" evidence="1">
    <location>
        <begin position="79"/>
        <end position="101"/>
    </location>
</feature>
<sequence>MKAAARFLMLSAALHLAAAATMGAALASAVLIGAGLLSLGLAAGLSRAMRGLAWLTFLLLPAGTSFAIFLAATPEIGPAPLYWAIAACNICASLGLFAALWRDPPARNA</sequence>
<feature type="signal peptide" evidence="2">
    <location>
        <begin position="1"/>
        <end position="17"/>
    </location>
</feature>
<evidence type="ECO:0000313" key="3">
    <source>
        <dbReference type="EMBL" id="SLN68031.1"/>
    </source>
</evidence>
<feature type="chain" id="PRO_5012418665" description="Integral membrane protein" evidence="2">
    <location>
        <begin position="18"/>
        <end position="109"/>
    </location>
</feature>
<dbReference type="Proteomes" id="UP000193900">
    <property type="component" value="Unassembled WGS sequence"/>
</dbReference>
<dbReference type="EMBL" id="FWFZ01000020">
    <property type="protein sequence ID" value="SLN68031.1"/>
    <property type="molecule type" value="Genomic_DNA"/>
</dbReference>
<accession>A0A1Y5TTY9</accession>
<organism evidence="3 4">
    <name type="scientific">Roseisalinus antarcticus</name>
    <dbReference type="NCBI Taxonomy" id="254357"/>
    <lineage>
        <taxon>Bacteria</taxon>
        <taxon>Pseudomonadati</taxon>
        <taxon>Pseudomonadota</taxon>
        <taxon>Alphaproteobacteria</taxon>
        <taxon>Rhodobacterales</taxon>
        <taxon>Roseobacteraceae</taxon>
        <taxon>Roseisalinus</taxon>
    </lineage>
</organism>
<keyword evidence="1" id="KW-0812">Transmembrane</keyword>
<dbReference type="AlphaFoldDB" id="A0A1Y5TTY9"/>
<keyword evidence="1" id="KW-1133">Transmembrane helix</keyword>
<feature type="transmembrane region" description="Helical" evidence="1">
    <location>
        <begin position="29"/>
        <end position="45"/>
    </location>
</feature>
<keyword evidence="1" id="KW-0472">Membrane</keyword>
<evidence type="ECO:0000256" key="2">
    <source>
        <dbReference type="SAM" id="SignalP"/>
    </source>
</evidence>
<proteinExistence type="predicted"/>
<keyword evidence="4" id="KW-1185">Reference proteome</keyword>
<keyword evidence="2" id="KW-0732">Signal</keyword>